<protein>
    <submittedName>
        <fullName evidence="1">Uncharacterized protein</fullName>
    </submittedName>
</protein>
<proteinExistence type="predicted"/>
<comment type="caution">
    <text evidence="1">The sequence shown here is derived from an EMBL/GenBank/DDBJ whole genome shotgun (WGS) entry which is preliminary data.</text>
</comment>
<accession>A0A7Y9NRM7</accession>
<dbReference type="InterPro" id="IPR045730">
    <property type="entry name" value="DUF6084"/>
</dbReference>
<dbReference type="Pfam" id="PF19562">
    <property type="entry name" value="DUF6084"/>
    <property type="match status" value="1"/>
</dbReference>
<reference evidence="1 2" key="1">
    <citation type="submission" date="2020-07" db="EMBL/GenBank/DDBJ databases">
        <title>Genomic Encyclopedia of Type Strains, Phase IV (KMG-V): Genome sequencing to study the core and pangenomes of soil and plant-associated prokaryotes.</title>
        <authorList>
            <person name="Whitman W."/>
        </authorList>
    </citation>
    <scope>NUCLEOTIDE SEQUENCE [LARGE SCALE GENOMIC DNA]</scope>
    <source>
        <strain evidence="1 2">M8UP30</strain>
    </source>
</reference>
<name>A0A7Y9NRM7_9BACT</name>
<dbReference type="EMBL" id="JACCCV010000002">
    <property type="protein sequence ID" value="NYF53645.1"/>
    <property type="molecule type" value="Genomic_DNA"/>
</dbReference>
<sequence>MPDLSFQIEGASVVPFAAAPTLAFKLRVMNATANESIHTIALRCQIQIEVTRRRYAPEEQERMLDLFGTPDRWSQTLRSLLWTNLNMVIPAFAGTTTVADLHVPCTFDFNVAATKYFEGLTDGDIPLNIFFSGTVFYAPPDSGLQVAPISWEQEARFKLPVKVWREMMDSYYPNHVWLSLRRDVFDRLYRYKMQHGIPSWEQTLEEVLPMEVAVKS</sequence>
<dbReference type="AlphaFoldDB" id="A0A7Y9NRM7"/>
<gene>
    <name evidence="1" type="ORF">HDF12_004044</name>
</gene>
<evidence type="ECO:0000313" key="2">
    <source>
        <dbReference type="Proteomes" id="UP000534186"/>
    </source>
</evidence>
<dbReference type="Proteomes" id="UP000534186">
    <property type="component" value="Unassembled WGS sequence"/>
</dbReference>
<organism evidence="1 2">
    <name type="scientific">Tunturiibacter lichenicola</name>
    <dbReference type="NCBI Taxonomy" id="2051959"/>
    <lineage>
        <taxon>Bacteria</taxon>
        <taxon>Pseudomonadati</taxon>
        <taxon>Acidobacteriota</taxon>
        <taxon>Terriglobia</taxon>
        <taxon>Terriglobales</taxon>
        <taxon>Acidobacteriaceae</taxon>
        <taxon>Tunturiibacter</taxon>
    </lineage>
</organism>
<evidence type="ECO:0000313" key="1">
    <source>
        <dbReference type="EMBL" id="NYF53645.1"/>
    </source>
</evidence>